<dbReference type="InterPro" id="IPR049503">
    <property type="entry name" value="AbiJ_NTD4"/>
</dbReference>
<protein>
    <recommendedName>
        <fullName evidence="1">HEPN AbiJ-N-terminal domain-containing protein</fullName>
    </recommendedName>
</protein>
<gene>
    <name evidence="2" type="ORF">JKG61_15245</name>
</gene>
<comment type="caution">
    <text evidence="2">The sequence shown here is derived from an EMBL/GenBank/DDBJ whole genome shotgun (WGS) entry which is preliminary data.</text>
</comment>
<organism evidence="2 3">
    <name type="scientific">Sphingobacterium faecale</name>
    <dbReference type="NCBI Taxonomy" id="2803775"/>
    <lineage>
        <taxon>Bacteria</taxon>
        <taxon>Pseudomonadati</taxon>
        <taxon>Bacteroidota</taxon>
        <taxon>Sphingobacteriia</taxon>
        <taxon>Sphingobacteriales</taxon>
        <taxon>Sphingobacteriaceae</taxon>
        <taxon>Sphingobacterium</taxon>
    </lineage>
</organism>
<dbReference type="Proteomes" id="UP000625283">
    <property type="component" value="Unassembled WGS sequence"/>
</dbReference>
<dbReference type="EMBL" id="JAERTY010000008">
    <property type="protein sequence ID" value="MBL1410109.1"/>
    <property type="molecule type" value="Genomic_DNA"/>
</dbReference>
<accession>A0ABS1R7C4</accession>
<dbReference type="Pfam" id="PF18863">
    <property type="entry name" value="AbiJ_NTD4"/>
    <property type="match status" value="1"/>
</dbReference>
<evidence type="ECO:0000259" key="1">
    <source>
        <dbReference type="Pfam" id="PF18863"/>
    </source>
</evidence>
<reference evidence="2 3" key="1">
    <citation type="submission" date="2021-01" db="EMBL/GenBank/DDBJ databases">
        <title>C459-1 draft genome sequence.</title>
        <authorList>
            <person name="Zhang X.-F."/>
        </authorList>
    </citation>
    <scope>NUCLEOTIDE SEQUENCE [LARGE SCALE GENOMIC DNA]</scope>
    <source>
        <strain evidence="3">C459-1</strain>
    </source>
</reference>
<evidence type="ECO:0000313" key="2">
    <source>
        <dbReference type="EMBL" id="MBL1410109.1"/>
    </source>
</evidence>
<sequence>MKRFSKRNGHSSSEKEITTREDAPVGLRQFIPQLLYDLGLSSTSVRETICRVLRVSPQTQYNWGEPNISNEVREWMEECEWFYIYDIIERFHQTIQRKAEFTEEINDYFKANGIGWKLNNGHIVFRGEELFEDDLGKAIKELGEAKLHTAQNEIREAINDLSRRPNPDITGAIQHGVASLECVARDLVGNNKITLGELIKRNREIVPPTIDIIVEKIWGFSSEQGRHLREQGEPSYEEAELMLGLSASISTYLAKKKNSLKPPPAVWDDL</sequence>
<evidence type="ECO:0000313" key="3">
    <source>
        <dbReference type="Proteomes" id="UP000625283"/>
    </source>
</evidence>
<name>A0ABS1R7C4_9SPHI</name>
<feature type="domain" description="HEPN AbiJ-N-terminal" evidence="1">
    <location>
        <begin position="3"/>
        <end position="140"/>
    </location>
</feature>
<dbReference type="RefSeq" id="WP_202103814.1">
    <property type="nucleotide sequence ID" value="NZ_JAERTY010000008.1"/>
</dbReference>
<proteinExistence type="predicted"/>
<keyword evidence="3" id="KW-1185">Reference proteome</keyword>